<protein>
    <submittedName>
        <fullName evidence="2">Uncharacterized protein</fullName>
    </submittedName>
</protein>
<feature type="transmembrane region" description="Helical" evidence="1">
    <location>
        <begin position="117"/>
        <end position="145"/>
    </location>
</feature>
<keyword evidence="1" id="KW-0812">Transmembrane</keyword>
<keyword evidence="3" id="KW-1185">Reference proteome</keyword>
<comment type="caution">
    <text evidence="2">The sequence shown here is derived from an EMBL/GenBank/DDBJ whole genome shotgun (WGS) entry which is preliminary data.</text>
</comment>
<keyword evidence="1" id="KW-1133">Transmembrane helix</keyword>
<evidence type="ECO:0000256" key="1">
    <source>
        <dbReference type="SAM" id="Phobius"/>
    </source>
</evidence>
<evidence type="ECO:0000313" key="3">
    <source>
        <dbReference type="Proteomes" id="UP000626554"/>
    </source>
</evidence>
<organism evidence="2 3">
    <name type="scientific">Hymenobacter terrestris</name>
    <dbReference type="NCBI Taxonomy" id="2748310"/>
    <lineage>
        <taxon>Bacteria</taxon>
        <taxon>Pseudomonadati</taxon>
        <taxon>Bacteroidota</taxon>
        <taxon>Cytophagia</taxon>
        <taxon>Cytophagales</taxon>
        <taxon>Hymenobacteraceae</taxon>
        <taxon>Hymenobacter</taxon>
    </lineage>
</organism>
<evidence type="ECO:0000313" key="2">
    <source>
        <dbReference type="EMBL" id="NVO86095.1"/>
    </source>
</evidence>
<keyword evidence="1" id="KW-0472">Membrane</keyword>
<dbReference type="EMBL" id="JABKAV010000055">
    <property type="protein sequence ID" value="NVO86095.1"/>
    <property type="molecule type" value="Genomic_DNA"/>
</dbReference>
<gene>
    <name evidence="2" type="ORF">HW556_14500</name>
</gene>
<feature type="transmembrane region" description="Helical" evidence="1">
    <location>
        <begin position="76"/>
        <end position="96"/>
    </location>
</feature>
<accession>A0ABX2Q542</accession>
<feature type="transmembrane region" description="Helical" evidence="1">
    <location>
        <begin position="47"/>
        <end position="70"/>
    </location>
</feature>
<reference evidence="2 3" key="1">
    <citation type="submission" date="2020-05" db="EMBL/GenBank/DDBJ databases">
        <title>Hymenobacter terrestris sp. nov. and Hymenobacter lapidiphilus sp. nov., isolated from regoliths in Antarctica.</title>
        <authorList>
            <person name="Sedlacek I."/>
            <person name="Pantucek R."/>
            <person name="Zeman M."/>
            <person name="Holochova P."/>
            <person name="Kralova S."/>
            <person name="Stankova E."/>
            <person name="Sedo O."/>
            <person name="Micenkova L."/>
            <person name="Svec P."/>
            <person name="Gupta V."/>
            <person name="Sood U."/>
            <person name="Korpole U.S."/>
            <person name="Lal R."/>
        </authorList>
    </citation>
    <scope>NUCLEOTIDE SEQUENCE [LARGE SCALE GENOMIC DNA]</scope>
    <source>
        <strain evidence="2 3">P5252</strain>
    </source>
</reference>
<proteinExistence type="predicted"/>
<dbReference type="RefSeq" id="WP_176900810.1">
    <property type="nucleotide sequence ID" value="NZ_JABKAV010000055.1"/>
</dbReference>
<name>A0ABX2Q542_9BACT</name>
<sequence length="164" mass="18729">MWATQRFVADKTAHAEVKDISGSEHTCLTQALLFRAQYKLKDMFKPATIKVFSIFAIILSVVGLLISILLTQQYGPAFFVGITTWLIFLWASYIGFRLSAYKLQDEEHKKVGVRIYLIILSFIAYLVFGLTIGPILSVVLLATLWGLKRNYDDWNEKFPTVTEE</sequence>
<dbReference type="Proteomes" id="UP000626554">
    <property type="component" value="Unassembled WGS sequence"/>
</dbReference>